<keyword evidence="1" id="KW-0812">Transmembrane</keyword>
<organism evidence="2 3">
    <name type="scientific">Thiomicrorhabdus xiamenensis</name>
    <dbReference type="NCBI Taxonomy" id="2739063"/>
    <lineage>
        <taxon>Bacteria</taxon>
        <taxon>Pseudomonadati</taxon>
        <taxon>Pseudomonadota</taxon>
        <taxon>Gammaproteobacteria</taxon>
        <taxon>Thiotrichales</taxon>
        <taxon>Piscirickettsiaceae</taxon>
        <taxon>Thiomicrorhabdus</taxon>
    </lineage>
</organism>
<dbReference type="Proteomes" id="UP000504724">
    <property type="component" value="Chromosome"/>
</dbReference>
<dbReference type="RefSeq" id="WP_173285372.1">
    <property type="nucleotide sequence ID" value="NZ_CP054020.1"/>
</dbReference>
<protein>
    <recommendedName>
        <fullName evidence="4">DUF304 domain-containing protein</fullName>
    </recommendedName>
</protein>
<gene>
    <name evidence="2" type="ORF">HQN79_07785</name>
</gene>
<reference evidence="2 3" key="1">
    <citation type="submission" date="2020-05" db="EMBL/GenBank/DDBJ databases">
        <title>Thiomicrorhabdus sediminis sp.nov. and Thiomicrorhabdus xiamenensis sp.nov., novel sulfur-oxidizing bacteria isolated from coastal sediment.</title>
        <authorList>
            <person name="Liu X."/>
        </authorList>
    </citation>
    <scope>NUCLEOTIDE SEQUENCE [LARGE SCALE GENOMIC DNA]</scope>
    <source>
        <strain evidence="2 3">G2</strain>
    </source>
</reference>
<proteinExistence type="predicted"/>
<evidence type="ECO:0000313" key="2">
    <source>
        <dbReference type="EMBL" id="QKI89474.1"/>
    </source>
</evidence>
<dbReference type="AlphaFoldDB" id="A0A7D4NLS6"/>
<dbReference type="KEGG" id="txa:HQN79_07785"/>
<dbReference type="EMBL" id="CP054020">
    <property type="protein sequence ID" value="QKI89474.1"/>
    <property type="molecule type" value="Genomic_DNA"/>
</dbReference>
<keyword evidence="1" id="KW-0472">Membrane</keyword>
<name>A0A7D4NLS6_9GAMM</name>
<feature type="transmembrane region" description="Helical" evidence="1">
    <location>
        <begin position="21"/>
        <end position="42"/>
    </location>
</feature>
<sequence>MELIHGNEIESPVIKVTPPAYAKMFVVAGLLALPLALLLLPIVLWLKVLSLSLYALVLFGIVRNYLKGFFLVTMQANLKGLYIQSDDYNDYYHFPWHSIGVIEKCIFPLNRRGLRIEICGDDRKEVLSSRIGNVERVTGKTFIYTLPQLLNRDRLIADFDKLRKRAAS</sequence>
<keyword evidence="3" id="KW-1185">Reference proteome</keyword>
<evidence type="ECO:0000313" key="3">
    <source>
        <dbReference type="Proteomes" id="UP000504724"/>
    </source>
</evidence>
<feature type="transmembrane region" description="Helical" evidence="1">
    <location>
        <begin position="48"/>
        <end position="66"/>
    </location>
</feature>
<evidence type="ECO:0000256" key="1">
    <source>
        <dbReference type="SAM" id="Phobius"/>
    </source>
</evidence>
<keyword evidence="1" id="KW-1133">Transmembrane helix</keyword>
<accession>A0A7D4NLS6</accession>
<evidence type="ECO:0008006" key="4">
    <source>
        <dbReference type="Google" id="ProtNLM"/>
    </source>
</evidence>